<dbReference type="RefSeq" id="WP_142897428.1">
    <property type="nucleotide sequence ID" value="NZ_ML660056.1"/>
</dbReference>
<comment type="caution">
    <text evidence="1">The sequence shown here is derived from an EMBL/GenBank/DDBJ whole genome shotgun (WGS) entry which is preliminary data.</text>
</comment>
<evidence type="ECO:0000313" key="1">
    <source>
        <dbReference type="EMBL" id="TQV79204.1"/>
    </source>
</evidence>
<organism evidence="1 2">
    <name type="scientific">Denitrobaculum tricleocarpae</name>
    <dbReference type="NCBI Taxonomy" id="2591009"/>
    <lineage>
        <taxon>Bacteria</taxon>
        <taxon>Pseudomonadati</taxon>
        <taxon>Pseudomonadota</taxon>
        <taxon>Alphaproteobacteria</taxon>
        <taxon>Rhodospirillales</taxon>
        <taxon>Rhodospirillaceae</taxon>
        <taxon>Denitrobaculum</taxon>
    </lineage>
</organism>
<proteinExistence type="predicted"/>
<protein>
    <submittedName>
        <fullName evidence="1">Uncharacterized protein</fullName>
    </submittedName>
</protein>
<keyword evidence="2" id="KW-1185">Reference proteome</keyword>
<evidence type="ECO:0000313" key="2">
    <source>
        <dbReference type="Proteomes" id="UP000315252"/>
    </source>
</evidence>
<dbReference type="Proteomes" id="UP000315252">
    <property type="component" value="Unassembled WGS sequence"/>
</dbReference>
<sequence>MRFIYRDPDCAHPILVERVYPPGAGGAIWVLDYDRSQLASISYGLWLRIDCFAIDALEYFSFSQTLIRPAAFEIAARGGWYPWQWNSQILRTQKCLQLFGLDLIEPQILAAYLPPLELAPPSPWQVRPVHEDPECLGVVKLWEEAALQGHVSEEAYFRAHSLISRFPVFMDESETRMLVPAPADESQDAAYAPSVLDSTQRPGERTQTFLYLDESCLLHPIQIERLPGNEALNLKISCPKYAGQAGLGLAFLSDRSAAGEIKQADNPRNFHQQKTITPPEWVENRIRLACFSAIATLTPDTATGRTLPDLRLEYSVGSFPEGHDREAIFSNLSLLGAQTLQSYPQEAVYAAKPETLASLEIESAARQSYGDWYFDPASTTLANRKTGQTLTLSDASDVPRSHLPRFLESPTWWLLTYRDAEVCYSLPVARGAETASASMFVPFFFNRPSSYGLWRRLLLAISDGLSCWPETNQFKGATGGVRCLGGWSNGRWRKNLLVINFSGSISLETAQPNEILLPDVDAKAPSPWEFIDSSSTQGDAWLSGLTWERPSGSSTNNETKYFAAGPLNLTGQLLRPLSGFQGKTPYLRRKNGSAVFFPAHVISVMASDLRGEFQHRASRIVCIYADQDFSAVFLQSTMERMTFDIQDASLNPKDHLNLQIQNRKRGRYEEDQTVRVPDWLQCCSLQERFLDLGSAWEGSYVSFDLDDLISPPAKAFHLRAEASPLSLGPCTQTSLKGRYRGGKFQPDASQHVSLMSKDALR</sequence>
<name>A0A545TPR4_9PROT</name>
<dbReference type="AlphaFoldDB" id="A0A545TPR4"/>
<accession>A0A545TPR4</accession>
<gene>
    <name evidence="1" type="ORF">FKG95_16215</name>
</gene>
<reference evidence="1 2" key="1">
    <citation type="submission" date="2019-06" db="EMBL/GenBank/DDBJ databases">
        <title>Whole genome sequence for Rhodospirillaceae sp. R148.</title>
        <authorList>
            <person name="Wang G."/>
        </authorList>
    </citation>
    <scope>NUCLEOTIDE SEQUENCE [LARGE SCALE GENOMIC DNA]</scope>
    <source>
        <strain evidence="1 2">R148</strain>
    </source>
</reference>
<dbReference type="EMBL" id="VHSH01000005">
    <property type="protein sequence ID" value="TQV79204.1"/>
    <property type="molecule type" value="Genomic_DNA"/>
</dbReference>